<dbReference type="AlphaFoldDB" id="A0A1F4Q0T3"/>
<dbReference type="Proteomes" id="UP000178724">
    <property type="component" value="Unassembled WGS sequence"/>
</dbReference>
<comment type="caution">
    <text evidence="1">The sequence shown here is derived from an EMBL/GenBank/DDBJ whole genome shotgun (WGS) entry which is preliminary data.</text>
</comment>
<gene>
    <name evidence="1" type="ORF">A2625_01045</name>
</gene>
<sequence length="290" mass="31868">MPSAIALNCSGSQSPQGYIYSGPNSRLSAEGRYDTQCFEGGVGKRFQTVAEVDLSKDWWSYGIQVDTNSDKLPDTETTLISNPVLIQGKRAINLKSFPLESGHPSINPKDPNPFAGGMAIALKDDGRYLPATQLEIWILPETPGTLILELYDQDKPTPANQCADWSTTPPGPKDCLAGGLGKDPKNYYLPTTGDEFVVKLPLNPTGQWQKLVIPLDKFIDWNRRRDFSENPDAREAVRGITEKLGDGLFNPEKGEEVTLQLTLVGHDWKSPINLNIGQTVKFLKPAGAKK</sequence>
<organism evidence="1 2">
    <name type="scientific">candidate division WOR-1 bacterium RIFCSPHIGHO2_01_FULL_53_15</name>
    <dbReference type="NCBI Taxonomy" id="1802564"/>
    <lineage>
        <taxon>Bacteria</taxon>
        <taxon>Bacillati</taxon>
        <taxon>Saganbacteria</taxon>
    </lineage>
</organism>
<proteinExistence type="predicted"/>
<protein>
    <submittedName>
        <fullName evidence="1">Uncharacterized protein</fullName>
    </submittedName>
</protein>
<name>A0A1F4Q0T3_UNCSA</name>
<reference evidence="1 2" key="1">
    <citation type="journal article" date="2016" name="Nat. Commun.">
        <title>Thousands of microbial genomes shed light on interconnected biogeochemical processes in an aquifer system.</title>
        <authorList>
            <person name="Anantharaman K."/>
            <person name="Brown C.T."/>
            <person name="Hug L.A."/>
            <person name="Sharon I."/>
            <person name="Castelle C.J."/>
            <person name="Probst A.J."/>
            <person name="Thomas B.C."/>
            <person name="Singh A."/>
            <person name="Wilkins M.J."/>
            <person name="Karaoz U."/>
            <person name="Brodie E.L."/>
            <person name="Williams K.H."/>
            <person name="Hubbard S.S."/>
            <person name="Banfield J.F."/>
        </authorList>
    </citation>
    <scope>NUCLEOTIDE SEQUENCE [LARGE SCALE GENOMIC DNA]</scope>
</reference>
<evidence type="ECO:0000313" key="1">
    <source>
        <dbReference type="EMBL" id="OGB89487.1"/>
    </source>
</evidence>
<evidence type="ECO:0000313" key="2">
    <source>
        <dbReference type="Proteomes" id="UP000178724"/>
    </source>
</evidence>
<accession>A0A1F4Q0T3</accession>
<dbReference type="EMBL" id="METM01000024">
    <property type="protein sequence ID" value="OGB89487.1"/>
    <property type="molecule type" value="Genomic_DNA"/>
</dbReference>